<protein>
    <submittedName>
        <fullName evidence="9">PIN domain-containing protein</fullName>
    </submittedName>
</protein>
<dbReference type="EMBL" id="CP047650">
    <property type="protein sequence ID" value="QHJ00745.1"/>
    <property type="molecule type" value="Genomic_DNA"/>
</dbReference>
<keyword evidence="4" id="KW-0479">Metal-binding</keyword>
<evidence type="ECO:0000259" key="8">
    <source>
        <dbReference type="Pfam" id="PF01850"/>
    </source>
</evidence>
<comment type="cofactor">
    <cofactor evidence="1">
        <name>Mg(2+)</name>
        <dbReference type="ChEBI" id="CHEBI:18420"/>
    </cofactor>
</comment>
<keyword evidence="10" id="KW-1185">Reference proteome</keyword>
<dbReference type="GO" id="GO:0016787">
    <property type="term" value="F:hydrolase activity"/>
    <property type="evidence" value="ECO:0007669"/>
    <property type="project" value="UniProtKB-KW"/>
</dbReference>
<comment type="similarity">
    <text evidence="7">Belongs to the PINc/VapC protein family.</text>
</comment>
<keyword evidence="6" id="KW-0460">Magnesium</keyword>
<organism evidence="9 10">
    <name type="scientific">Xylophilus rhododendri</name>
    <dbReference type="NCBI Taxonomy" id="2697032"/>
    <lineage>
        <taxon>Bacteria</taxon>
        <taxon>Pseudomonadati</taxon>
        <taxon>Pseudomonadota</taxon>
        <taxon>Betaproteobacteria</taxon>
        <taxon>Burkholderiales</taxon>
        <taxon>Xylophilus</taxon>
    </lineage>
</organism>
<evidence type="ECO:0000256" key="1">
    <source>
        <dbReference type="ARBA" id="ARBA00001946"/>
    </source>
</evidence>
<dbReference type="GO" id="GO:0046872">
    <property type="term" value="F:metal ion binding"/>
    <property type="evidence" value="ECO:0007669"/>
    <property type="project" value="UniProtKB-KW"/>
</dbReference>
<dbReference type="InterPro" id="IPR002716">
    <property type="entry name" value="PIN_dom"/>
</dbReference>
<dbReference type="GO" id="GO:0004518">
    <property type="term" value="F:nuclease activity"/>
    <property type="evidence" value="ECO:0007669"/>
    <property type="project" value="UniProtKB-KW"/>
</dbReference>
<dbReference type="PANTHER" id="PTHR33653">
    <property type="entry name" value="RIBONUCLEASE VAPC2"/>
    <property type="match status" value="1"/>
</dbReference>
<accession>A0A857J9S4</accession>
<sequence length="134" mass="14838">MTLVDANVLIDLVEGTSDWYAWSESALLRAAGQGPLLINAIVYAEIARDFASQADIQDFLRDLRIGVDPLDEDIAFQAARAHAHYRQAGGQRHATLPDFFIGAHASVRRLALLTRDSKRIQTYFPDVELICPSA</sequence>
<dbReference type="RefSeq" id="WP_160554554.1">
    <property type="nucleotide sequence ID" value="NZ_CP047650.1"/>
</dbReference>
<evidence type="ECO:0000256" key="3">
    <source>
        <dbReference type="ARBA" id="ARBA00022722"/>
    </source>
</evidence>
<keyword evidence="2" id="KW-1277">Toxin-antitoxin system</keyword>
<dbReference type="KEGG" id="xyk:GT347_23825"/>
<dbReference type="SUPFAM" id="SSF88723">
    <property type="entry name" value="PIN domain-like"/>
    <property type="match status" value="1"/>
</dbReference>
<dbReference type="Gene3D" id="3.40.50.1010">
    <property type="entry name" value="5'-nuclease"/>
    <property type="match status" value="1"/>
</dbReference>
<feature type="domain" description="PIN" evidence="8">
    <location>
        <begin position="3"/>
        <end position="118"/>
    </location>
</feature>
<keyword evidence="5" id="KW-0378">Hydrolase</keyword>
<gene>
    <name evidence="9" type="ORF">GT347_23825</name>
</gene>
<evidence type="ECO:0000256" key="7">
    <source>
        <dbReference type="ARBA" id="ARBA00038093"/>
    </source>
</evidence>
<keyword evidence="3" id="KW-0540">Nuclease</keyword>
<dbReference type="InterPro" id="IPR029060">
    <property type="entry name" value="PIN-like_dom_sf"/>
</dbReference>
<dbReference type="Proteomes" id="UP000464787">
    <property type="component" value="Chromosome"/>
</dbReference>
<reference evidence="9 10" key="1">
    <citation type="submission" date="2020-01" db="EMBL/GenBank/DDBJ databases">
        <title>Genome sequencing of strain KACC 21265.</title>
        <authorList>
            <person name="Heo J."/>
            <person name="Kim S.-J."/>
            <person name="Kim J.-S."/>
            <person name="Hong S.-B."/>
            <person name="Kwon S.-W."/>
        </authorList>
    </citation>
    <scope>NUCLEOTIDE SEQUENCE [LARGE SCALE GENOMIC DNA]</scope>
    <source>
        <strain evidence="9 10">KACC 21265</strain>
    </source>
</reference>
<proteinExistence type="inferred from homology"/>
<evidence type="ECO:0000313" key="10">
    <source>
        <dbReference type="Proteomes" id="UP000464787"/>
    </source>
</evidence>
<name>A0A857J9S4_9BURK</name>
<evidence type="ECO:0000313" key="9">
    <source>
        <dbReference type="EMBL" id="QHJ00745.1"/>
    </source>
</evidence>
<dbReference type="PANTHER" id="PTHR33653:SF1">
    <property type="entry name" value="RIBONUCLEASE VAPC2"/>
    <property type="match status" value="1"/>
</dbReference>
<evidence type="ECO:0000256" key="6">
    <source>
        <dbReference type="ARBA" id="ARBA00022842"/>
    </source>
</evidence>
<dbReference type="InterPro" id="IPR050556">
    <property type="entry name" value="Type_II_TA_system_RNase"/>
</dbReference>
<evidence type="ECO:0000256" key="2">
    <source>
        <dbReference type="ARBA" id="ARBA00022649"/>
    </source>
</evidence>
<dbReference type="Pfam" id="PF01850">
    <property type="entry name" value="PIN"/>
    <property type="match status" value="1"/>
</dbReference>
<evidence type="ECO:0000256" key="5">
    <source>
        <dbReference type="ARBA" id="ARBA00022801"/>
    </source>
</evidence>
<evidence type="ECO:0000256" key="4">
    <source>
        <dbReference type="ARBA" id="ARBA00022723"/>
    </source>
</evidence>
<dbReference type="AlphaFoldDB" id="A0A857J9S4"/>